<evidence type="ECO:0000313" key="2">
    <source>
        <dbReference type="Proteomes" id="UP000006160"/>
    </source>
</evidence>
<accession>A0A9P2LKA6</accession>
<comment type="caution">
    <text evidence="1">The sequence shown here is derived from an EMBL/GenBank/DDBJ whole genome shotgun (WGS) entry which is preliminary data.</text>
</comment>
<protein>
    <submittedName>
        <fullName evidence="1">Uncharacterized protein</fullName>
    </submittedName>
</protein>
<evidence type="ECO:0000313" key="1">
    <source>
        <dbReference type="EMBL" id="EES90309.1"/>
    </source>
</evidence>
<dbReference type="AlphaFoldDB" id="A0A9P2LKA6"/>
<dbReference type="Proteomes" id="UP000006160">
    <property type="component" value="Unassembled WGS sequence"/>
</dbReference>
<name>A0A9P2LKA6_CLOBO</name>
<proteinExistence type="predicted"/>
<sequence length="290" mass="35323">MNLLNKFENIKIKNDARVPAEDLKVIEGYSKEFEEYRNRVLQYELIFKNKPLIYPSYNDDKIGSDHKQKQFLVHFYEEFMNESQGFISKIIRYFKNKYQIELENNFKKKGKEYNAYRKIESEEILNFYKNFTYNYVLDDIFEQLGGFDLNSKAEQEIKENMKKLCRNHRDKEKIKLGRNKISLKDICIITYDSIWERYEINNRENFEIFINALNHFENYFIKETILNNMFLNEYGGINKKLGNEFLFKKHRLNFNKIKSFKFFKNRRIDIEFTSGQYALEFARDYCGYMG</sequence>
<reference evidence="1 2" key="1">
    <citation type="submission" date="2009-10" db="EMBL/GenBank/DDBJ databases">
        <authorList>
            <person name="Shrivastava S."/>
            <person name="Brinkac L.B."/>
            <person name="Brown J.L."/>
            <person name="Bruce D.B."/>
            <person name="Detter C."/>
            <person name="Green L.D."/>
            <person name="Munk C.A."/>
            <person name="Rogers Y.C."/>
            <person name="Tapia R."/>
            <person name="Saunders E.S."/>
            <person name="Sims D.R."/>
            <person name="Smith L.A."/>
            <person name="Smith T.J."/>
            <person name="Sutton G."/>
            <person name="Brettin T."/>
        </authorList>
    </citation>
    <scope>NUCLEOTIDE SEQUENCE [LARGE SCALE GENOMIC DNA]</scope>
    <source>
        <strain evidence="2">D str. 1873</strain>
    </source>
</reference>
<dbReference type="EMBL" id="ACSJ01000017">
    <property type="protein sequence ID" value="EES90309.1"/>
    <property type="molecule type" value="Genomic_DNA"/>
</dbReference>
<organism evidence="1 2">
    <name type="scientific">Clostridium botulinum D str. 1873</name>
    <dbReference type="NCBI Taxonomy" id="592027"/>
    <lineage>
        <taxon>Bacteria</taxon>
        <taxon>Bacillati</taxon>
        <taxon>Bacillota</taxon>
        <taxon>Clostridia</taxon>
        <taxon>Eubacteriales</taxon>
        <taxon>Clostridiaceae</taxon>
        <taxon>Clostridium</taxon>
    </lineage>
</organism>
<gene>
    <name evidence="1" type="ORF">CLG_B2340</name>
</gene>